<evidence type="ECO:0000256" key="1">
    <source>
        <dbReference type="SAM" id="Phobius"/>
    </source>
</evidence>
<feature type="transmembrane region" description="Helical" evidence="1">
    <location>
        <begin position="75"/>
        <end position="93"/>
    </location>
</feature>
<keyword evidence="1" id="KW-1133">Transmembrane helix</keyword>
<keyword evidence="1" id="KW-0472">Membrane</keyword>
<evidence type="ECO:0000313" key="2">
    <source>
        <dbReference type="EMBL" id="NNF05256.1"/>
    </source>
</evidence>
<feature type="transmembrane region" description="Helical" evidence="1">
    <location>
        <begin position="183"/>
        <end position="203"/>
    </location>
</feature>
<comment type="caution">
    <text evidence="2">The sequence shown here is derived from an EMBL/GenBank/DDBJ whole genome shotgun (WGS) entry which is preliminary data.</text>
</comment>
<dbReference type="Pfam" id="PF07556">
    <property type="entry name" value="DUF1538"/>
    <property type="match status" value="1"/>
</dbReference>
<dbReference type="AlphaFoldDB" id="A0A7Y2H0T6"/>
<name>A0A7Y2H0T6_UNCEI</name>
<dbReference type="Proteomes" id="UP000547674">
    <property type="component" value="Unassembled WGS sequence"/>
</dbReference>
<feature type="transmembrane region" description="Helical" evidence="1">
    <location>
        <begin position="151"/>
        <end position="171"/>
    </location>
</feature>
<feature type="transmembrane region" description="Helical" evidence="1">
    <location>
        <begin position="123"/>
        <end position="144"/>
    </location>
</feature>
<feature type="transmembrane region" description="Helical" evidence="1">
    <location>
        <begin position="215"/>
        <end position="236"/>
    </location>
</feature>
<evidence type="ECO:0000313" key="3">
    <source>
        <dbReference type="Proteomes" id="UP000547674"/>
    </source>
</evidence>
<protein>
    <submittedName>
        <fullName evidence="2">DUF1538 domain-containing protein</fullName>
    </submittedName>
</protein>
<proteinExistence type="predicted"/>
<keyword evidence="1" id="KW-0812">Transmembrane</keyword>
<feature type="transmembrane region" description="Helical" evidence="1">
    <location>
        <begin position="37"/>
        <end position="63"/>
    </location>
</feature>
<reference evidence="2 3" key="1">
    <citation type="submission" date="2020-03" db="EMBL/GenBank/DDBJ databases">
        <title>Metabolic flexibility allows generalist bacteria to become dominant in a frequently disturbed ecosystem.</title>
        <authorList>
            <person name="Chen Y.-J."/>
            <person name="Leung P.M."/>
            <person name="Bay S.K."/>
            <person name="Hugenholtz P."/>
            <person name="Kessler A.J."/>
            <person name="Shelley G."/>
            <person name="Waite D.W."/>
            <person name="Cook P.L."/>
            <person name="Greening C."/>
        </authorList>
    </citation>
    <scope>NUCLEOTIDE SEQUENCE [LARGE SCALE GENOMIC DNA]</scope>
    <source>
        <strain evidence="2">SS_bin_28</strain>
    </source>
</reference>
<feature type="transmembrane region" description="Helical" evidence="1">
    <location>
        <begin position="12"/>
        <end position="31"/>
    </location>
</feature>
<accession>A0A7Y2H0T6</accession>
<organism evidence="2 3">
    <name type="scientific">Eiseniibacteriota bacterium</name>
    <dbReference type="NCBI Taxonomy" id="2212470"/>
    <lineage>
        <taxon>Bacteria</taxon>
        <taxon>Candidatus Eiseniibacteriota</taxon>
    </lineage>
</organism>
<dbReference type="EMBL" id="JABDJR010000022">
    <property type="protein sequence ID" value="NNF05256.1"/>
    <property type="molecule type" value="Genomic_DNA"/>
</dbReference>
<gene>
    <name evidence="2" type="ORF">HKN21_00715</name>
</gene>
<sequence>MRGVVFGSVRDLVPIVLVVAFFQIVVLRQPFPNLGEALVGLVLVILGLAFFIRGLNLALFPIGESMAHTLVRKGSLFWLMLFSFALGFGTTVAEPTLIAICSEAAKVAAEAGALENSPESRRAYALGLRFTVAVSVGLAILLGVWRILRGWPVHFMIAGGYVLVVIMTVFAPKEIIGIAYDSGGVTTSTITVPLVTALGVGIASSIKGRNPMVDGFGLIAFASLVPIIFVMLYGILV</sequence>
<dbReference type="InterPro" id="IPR011435">
    <property type="entry name" value="UmpAB"/>
</dbReference>